<sequence>MNTVRDIFSSNKSFTCITSGSYGEGLEMRGSDLDIMQVEKSIKVNADKQPDFNPSITYLSMDTDDVKPGFTQLRLEYSRYQIILECCEEHNGEHYFSSALWKGNLLLFGDKGDSTIHGPCITDIEGDFDFAFSLHCKTWISSAVNWITRSSGSWPSHNVTQSIIKHGVLFVPIGVKGSPKEDLEWRVSFSVAEKLLINTFTHTQLMCYALLKIVLKDVIANDYECKDLLCSYFLKTIIFWISEELPSSVWTPDNLLPCFMRCFSRLVYCVEYSVCLHYFIPDNNMFENKIEGLARDVLLNKLNTLHSYGWRCILFSDQMSNFAVSMWNFQIEPFTLYVNDVKKIVQSSMLFLANGLLETYYELDIFNTGLLHNIWCHHFSLKQLYAYFISQRCNILAQRLPLDDAIINNKYQYKQYKFCLSTLLTNVYHDAVSGWLMVASLFYKTKQYRKALHIIRYSISKCTFDKLFFGMTLSEIHYQSLKRLSFNKTSVACLLKILFVDRIQLTENSTLTPEELLMEG</sequence>
<gene>
    <name evidence="4" type="ORF">MGAL_10B001324</name>
</gene>
<dbReference type="InterPro" id="IPR046906">
    <property type="entry name" value="Mab-21_HhH/H2TH-like"/>
</dbReference>
<evidence type="ECO:0000256" key="1">
    <source>
        <dbReference type="ARBA" id="ARBA00008307"/>
    </source>
</evidence>
<dbReference type="Pfam" id="PF03281">
    <property type="entry name" value="Mab-21"/>
    <property type="match status" value="1"/>
</dbReference>
<dbReference type="EMBL" id="UYJE01009687">
    <property type="protein sequence ID" value="VDI75691.1"/>
    <property type="molecule type" value="Genomic_DNA"/>
</dbReference>
<dbReference type="PANTHER" id="PTHR10656">
    <property type="entry name" value="CELL FATE DETERMINING PROTEIN MAB21-RELATED"/>
    <property type="match status" value="1"/>
</dbReference>
<evidence type="ECO:0008006" key="6">
    <source>
        <dbReference type="Google" id="ProtNLM"/>
    </source>
</evidence>
<dbReference type="Proteomes" id="UP000596742">
    <property type="component" value="Unassembled WGS sequence"/>
</dbReference>
<keyword evidence="5" id="KW-1185">Reference proteome</keyword>
<protein>
    <recommendedName>
        <fullName evidence="6">Mab-21-like HhH/H2TH-like domain-containing protein</fullName>
    </recommendedName>
</protein>
<comment type="similarity">
    <text evidence="1">Belongs to the mab-21 family.</text>
</comment>
<comment type="caution">
    <text evidence="4">The sequence shown here is derived from an EMBL/GenBank/DDBJ whole genome shotgun (WGS) entry which is preliminary data.</text>
</comment>
<evidence type="ECO:0000313" key="5">
    <source>
        <dbReference type="Proteomes" id="UP000596742"/>
    </source>
</evidence>
<evidence type="ECO:0000259" key="2">
    <source>
        <dbReference type="Pfam" id="PF03281"/>
    </source>
</evidence>
<feature type="domain" description="Mab-21-like HhH/H2TH-like" evidence="3">
    <location>
        <begin position="207"/>
        <end position="300"/>
    </location>
</feature>
<feature type="domain" description="Mab-21-like nucleotidyltransferase" evidence="2">
    <location>
        <begin position="129"/>
        <end position="198"/>
    </location>
</feature>
<dbReference type="Gene3D" id="1.10.1410.40">
    <property type="match status" value="1"/>
</dbReference>
<accession>A0A8B6H8L3</accession>
<reference evidence="4" key="1">
    <citation type="submission" date="2018-11" db="EMBL/GenBank/DDBJ databases">
        <authorList>
            <person name="Alioto T."/>
            <person name="Alioto T."/>
        </authorList>
    </citation>
    <scope>NUCLEOTIDE SEQUENCE</scope>
</reference>
<dbReference type="InterPro" id="IPR046903">
    <property type="entry name" value="Mab-21-like_nuc_Trfase"/>
</dbReference>
<dbReference type="SMART" id="SM01265">
    <property type="entry name" value="Mab-21"/>
    <property type="match status" value="1"/>
</dbReference>
<name>A0A8B6H8L3_MYTGA</name>
<proteinExistence type="inferred from homology"/>
<dbReference type="AlphaFoldDB" id="A0A8B6H8L3"/>
<dbReference type="InterPro" id="IPR024810">
    <property type="entry name" value="MAB21L/cGLR"/>
</dbReference>
<evidence type="ECO:0000313" key="4">
    <source>
        <dbReference type="EMBL" id="VDI75691.1"/>
    </source>
</evidence>
<dbReference type="Pfam" id="PF20266">
    <property type="entry name" value="Mab-21_C"/>
    <property type="match status" value="1"/>
</dbReference>
<organism evidence="4 5">
    <name type="scientific">Mytilus galloprovincialis</name>
    <name type="common">Mediterranean mussel</name>
    <dbReference type="NCBI Taxonomy" id="29158"/>
    <lineage>
        <taxon>Eukaryota</taxon>
        <taxon>Metazoa</taxon>
        <taxon>Spiralia</taxon>
        <taxon>Lophotrochozoa</taxon>
        <taxon>Mollusca</taxon>
        <taxon>Bivalvia</taxon>
        <taxon>Autobranchia</taxon>
        <taxon>Pteriomorphia</taxon>
        <taxon>Mytilida</taxon>
        <taxon>Mytiloidea</taxon>
        <taxon>Mytilidae</taxon>
        <taxon>Mytilinae</taxon>
        <taxon>Mytilus</taxon>
    </lineage>
</organism>
<dbReference type="PANTHER" id="PTHR10656:SF69">
    <property type="entry name" value="MAB-21-LIKE HHH_H2TH-LIKE DOMAIN-CONTAINING PROTEIN"/>
    <property type="match status" value="1"/>
</dbReference>
<evidence type="ECO:0000259" key="3">
    <source>
        <dbReference type="Pfam" id="PF20266"/>
    </source>
</evidence>
<dbReference type="OrthoDB" id="269173at2759"/>